<proteinExistence type="predicted"/>
<dbReference type="AlphaFoldDB" id="Q5L9W8"/>
<organism evidence="1 2">
    <name type="scientific">Bacteroides fragilis (strain ATCC 25285 / DSM 2151 / CCUG 4856 / JCM 11019 / LMG 10263 / NCTC 9343 / Onslow / VPI 2553 / EN-2)</name>
    <dbReference type="NCBI Taxonomy" id="272559"/>
    <lineage>
        <taxon>Bacteria</taxon>
        <taxon>Pseudomonadati</taxon>
        <taxon>Bacteroidota</taxon>
        <taxon>Bacteroidia</taxon>
        <taxon>Bacteroidales</taxon>
        <taxon>Bacteroidaceae</taxon>
        <taxon>Bacteroides</taxon>
    </lineage>
</organism>
<dbReference type="KEGG" id="bfs:BF9343_3327"/>
<sequence length="128" mass="14738">MNNMYILVKIPSFISYGNLQTATMIIGTPLSIAESYVHKNMGEILQQTMSITQIRIKPTDKNKLFLNINHINVSDWFKEQLNKLNQSVRMKQRQKIVRVQSSNDSILLDFSKKVKFNAALNLAFCIFA</sequence>
<dbReference type="GeneID" id="60366444"/>
<name>Q5L9W8_BACFN</name>
<dbReference type="RefSeq" id="WP_010993404.1">
    <property type="nucleotide sequence ID" value="NC_003228.3"/>
</dbReference>
<dbReference type="EMBL" id="CR626927">
    <property type="protein sequence ID" value="CAH09108.1"/>
    <property type="molecule type" value="Genomic_DNA"/>
</dbReference>
<accession>Q5L9W8</accession>
<keyword evidence="2" id="KW-1185">Reference proteome</keyword>
<reference evidence="1 2" key="1">
    <citation type="journal article" date="2005" name="Science">
        <title>Extensive DNA inversions in the B. fragilis genome control variable gene expression.</title>
        <authorList>
            <person name="Cerdeno-Tarraga A.M."/>
            <person name="Patrick S."/>
            <person name="Crosmann L."/>
            <person name="Blakely G."/>
            <person name="Abratt V."/>
            <person name="Lennard N."/>
            <person name="Duerden B."/>
            <person name="Poxton I."/>
            <person name="Harris B."/>
            <person name="Quail M.A."/>
            <person name="Barron A."/>
            <person name="Clarck L."/>
            <person name="Corton C."/>
            <person name="Doggett J."/>
            <person name="Holden M.T.G."/>
            <person name="Larke N."/>
            <person name="Line A."/>
            <person name="Lord A."/>
            <person name="Norbertczak H."/>
            <person name="Ormond D."/>
            <person name="Price C."/>
            <person name="Rabbinowitsch E."/>
            <person name="Woodward J."/>
            <person name="Barrel B.G."/>
            <person name="Parkhill J."/>
        </authorList>
    </citation>
    <scope>NUCLEOTIDE SEQUENCE [LARGE SCALE GENOMIC DNA]</scope>
    <source>
        <strain evidence="2">ATCC 25285 / DSM 2151 / CCUG 4856 / JCM 11019 / LMG 10263 / NCTC 9343 / Onslow / VPI 2553 / EN-2</strain>
    </source>
</reference>
<dbReference type="HOGENOM" id="CLU_1955183_0_0_10"/>
<dbReference type="Proteomes" id="UP000006731">
    <property type="component" value="Chromosome"/>
</dbReference>
<protein>
    <submittedName>
        <fullName evidence="1">Uncharacterized protein</fullName>
    </submittedName>
</protein>
<evidence type="ECO:0000313" key="2">
    <source>
        <dbReference type="Proteomes" id="UP000006731"/>
    </source>
</evidence>
<gene>
    <name evidence="1" type="ORF">BF9343_3327</name>
</gene>
<dbReference type="PaxDb" id="272559-BF9343_3327"/>
<evidence type="ECO:0000313" key="1">
    <source>
        <dbReference type="EMBL" id="CAH09108.1"/>
    </source>
</evidence>